<dbReference type="VEuPathDB" id="FungiDB:yc1106_05675"/>
<evidence type="ECO:0000256" key="2">
    <source>
        <dbReference type="SAM" id="Phobius"/>
    </source>
</evidence>
<accession>A0A9Q8Z8H9</accession>
<dbReference type="Proteomes" id="UP001056012">
    <property type="component" value="Chromosome 4"/>
</dbReference>
<keyword evidence="2" id="KW-0812">Transmembrane</keyword>
<keyword evidence="2" id="KW-1133">Transmembrane helix</keyword>
<organism evidence="3 4">
    <name type="scientific">Curvularia clavata</name>
    <dbReference type="NCBI Taxonomy" id="95742"/>
    <lineage>
        <taxon>Eukaryota</taxon>
        <taxon>Fungi</taxon>
        <taxon>Dikarya</taxon>
        <taxon>Ascomycota</taxon>
        <taxon>Pezizomycotina</taxon>
        <taxon>Dothideomycetes</taxon>
        <taxon>Pleosporomycetidae</taxon>
        <taxon>Pleosporales</taxon>
        <taxon>Pleosporineae</taxon>
        <taxon>Pleosporaceae</taxon>
        <taxon>Curvularia</taxon>
    </lineage>
</organism>
<feature type="transmembrane region" description="Helical" evidence="2">
    <location>
        <begin position="176"/>
        <end position="199"/>
    </location>
</feature>
<sequence>MRRSAHISVTSQDSSGEQTGHVQSMEMQRFDDGSQSALLHQKTRNRGGSFRMTWSSAPWRITLVILALPIALAIIVVLAAAAEMASQSYIRGRDCYPNGLWKESPGATWRIMDSSYFFTPNLSFGAFTFTQVKVIDIAWDLIIGRGGQLLLAWVNYRVFNEWLVYHMEMHLTSYKLYAAVAFQTTTMATLGVLAKEFLAFGKKSWSRLFRWLAILSMLLSTLYVLAFPTLMAAMTGYITTYELYIENYEHNLIDWSKIRRVTHVIHDADRLGHSGPLIITENDAALNDAVNIYVQQFPEKTDGELGMIQDGPGYWQLKNINMSSNWTVEDHEPIPLKAPSLNITTYQQRSGELIPPVEVRNQFAFALEERPTDTYSTFYLLDHGSCKPSETYQWGFSYIFLFMISIFNFIWACIMTGMWLDTRRGSRMYRSGRRPGLLRSIMDYSAAIRQELGTEAEYLEEDGLRKRLAQSGSALVVPSDELRISRVGTGEGQLKEKGWRRRMTKGSTF</sequence>
<feature type="compositionally biased region" description="Polar residues" evidence="1">
    <location>
        <begin position="7"/>
        <end position="22"/>
    </location>
</feature>
<name>A0A9Q8Z8H9_CURCL</name>
<feature type="region of interest" description="Disordered" evidence="1">
    <location>
        <begin position="1"/>
        <end position="22"/>
    </location>
</feature>
<reference evidence="3" key="1">
    <citation type="submission" date="2021-12" db="EMBL/GenBank/DDBJ databases">
        <title>Curvularia clavata genome.</title>
        <authorList>
            <person name="Cao Y."/>
        </authorList>
    </citation>
    <scope>NUCLEOTIDE SEQUENCE</scope>
    <source>
        <strain evidence="3">Yc1106</strain>
    </source>
</reference>
<keyword evidence="4" id="KW-1185">Reference proteome</keyword>
<protein>
    <submittedName>
        <fullName evidence="3">Uncharacterized protein</fullName>
    </submittedName>
</protein>
<evidence type="ECO:0000256" key="1">
    <source>
        <dbReference type="SAM" id="MobiDB-lite"/>
    </source>
</evidence>
<proteinExistence type="predicted"/>
<evidence type="ECO:0000313" key="3">
    <source>
        <dbReference type="EMBL" id="USP78401.1"/>
    </source>
</evidence>
<feature type="transmembrane region" description="Helical" evidence="2">
    <location>
        <begin position="398"/>
        <end position="420"/>
    </location>
</feature>
<feature type="transmembrane region" description="Helical" evidence="2">
    <location>
        <begin position="59"/>
        <end position="81"/>
    </location>
</feature>
<dbReference type="AlphaFoldDB" id="A0A9Q8Z8H9"/>
<keyword evidence="2" id="KW-0472">Membrane</keyword>
<evidence type="ECO:0000313" key="4">
    <source>
        <dbReference type="Proteomes" id="UP001056012"/>
    </source>
</evidence>
<dbReference type="EMBL" id="CP089277">
    <property type="protein sequence ID" value="USP78401.1"/>
    <property type="molecule type" value="Genomic_DNA"/>
</dbReference>
<dbReference type="OrthoDB" id="3903561at2759"/>
<gene>
    <name evidence="3" type="ORF">yc1106_05675</name>
</gene>
<feature type="transmembrane region" description="Helical" evidence="2">
    <location>
        <begin position="211"/>
        <end position="238"/>
    </location>
</feature>